<proteinExistence type="predicted"/>
<evidence type="ECO:0000313" key="2">
    <source>
        <dbReference type="Proteomes" id="UP000268014"/>
    </source>
</evidence>
<sequence>MATTLSQALLRNTYIDNVFHGVSNSEERKKFHADSKELFRKADMNLRQYASNSSELNELFATKEGTIPSAQKLLGLKWDIRKDTLAISFPRKTSRRDQVDKTEGS</sequence>
<dbReference type="STRING" id="6290.A0A0N4X6A7"/>
<dbReference type="WBParaSite" id="HPLM_0001989901-mRNA-1">
    <property type="protein sequence ID" value="HPLM_0001989901-mRNA-1"/>
    <property type="gene ID" value="HPLM_0001989901"/>
</dbReference>
<evidence type="ECO:0000313" key="3">
    <source>
        <dbReference type="WBParaSite" id="HPLM_0001989901-mRNA-1"/>
    </source>
</evidence>
<gene>
    <name evidence="1" type="ORF">HPLM_LOCUS19891</name>
</gene>
<keyword evidence="2" id="KW-1185">Reference proteome</keyword>
<reference evidence="1 2" key="2">
    <citation type="submission" date="2018-11" db="EMBL/GenBank/DDBJ databases">
        <authorList>
            <consortium name="Pathogen Informatics"/>
        </authorList>
    </citation>
    <scope>NUCLEOTIDE SEQUENCE [LARGE SCALE GENOMIC DNA]</scope>
    <source>
        <strain evidence="1 2">MHpl1</strain>
    </source>
</reference>
<evidence type="ECO:0000313" key="1">
    <source>
        <dbReference type="EMBL" id="VDO80021.1"/>
    </source>
</evidence>
<accession>A0A0N4X6A7</accession>
<dbReference type="OMA" id="EPHEGKE"/>
<protein>
    <submittedName>
        <fullName evidence="3">HMG box domain-containing protein</fullName>
    </submittedName>
</protein>
<dbReference type="OrthoDB" id="429521at2759"/>
<reference evidence="3" key="1">
    <citation type="submission" date="2017-02" db="UniProtKB">
        <authorList>
            <consortium name="WormBaseParasite"/>
        </authorList>
    </citation>
    <scope>IDENTIFICATION</scope>
</reference>
<dbReference type="AlphaFoldDB" id="A0A0N4X6A7"/>
<dbReference type="EMBL" id="UZAF01021675">
    <property type="protein sequence ID" value="VDO80021.1"/>
    <property type="molecule type" value="Genomic_DNA"/>
</dbReference>
<organism evidence="3">
    <name type="scientific">Haemonchus placei</name>
    <name type="common">Barber's pole worm</name>
    <dbReference type="NCBI Taxonomy" id="6290"/>
    <lineage>
        <taxon>Eukaryota</taxon>
        <taxon>Metazoa</taxon>
        <taxon>Ecdysozoa</taxon>
        <taxon>Nematoda</taxon>
        <taxon>Chromadorea</taxon>
        <taxon>Rhabditida</taxon>
        <taxon>Rhabditina</taxon>
        <taxon>Rhabditomorpha</taxon>
        <taxon>Strongyloidea</taxon>
        <taxon>Trichostrongylidae</taxon>
        <taxon>Haemonchus</taxon>
    </lineage>
</organism>
<dbReference type="Proteomes" id="UP000268014">
    <property type="component" value="Unassembled WGS sequence"/>
</dbReference>
<name>A0A0N4X6A7_HAEPC</name>